<feature type="region of interest" description="Disordered" evidence="1">
    <location>
        <begin position="17"/>
        <end position="113"/>
    </location>
</feature>
<evidence type="ECO:0000256" key="1">
    <source>
        <dbReference type="SAM" id="MobiDB-lite"/>
    </source>
</evidence>
<feature type="compositionally biased region" description="Polar residues" evidence="1">
    <location>
        <begin position="97"/>
        <end position="107"/>
    </location>
</feature>
<dbReference type="EMBL" id="KV448389">
    <property type="protein sequence ID" value="OAX36852.1"/>
    <property type="molecule type" value="Genomic_DNA"/>
</dbReference>
<keyword evidence="3" id="KW-1185">Reference proteome</keyword>
<feature type="compositionally biased region" description="Polar residues" evidence="1">
    <location>
        <begin position="56"/>
        <end position="70"/>
    </location>
</feature>
<dbReference type="InParanoid" id="A0A1B7MW63"/>
<sequence length="224" mass="23983">MSVHLDLHHGFLLSMASPSASSSPAASPRSHSHSAYMTRQDDGALSGFETECESQRVPTPSYSNSHSNCRSYGSSSAKRSSTPASASAQRIGERRTCASSSPTTQREPSPGLHMVIDNGLRLSQRGRITTRIGIATLLMPMLNIRRVMIFLLIQILVGDKHNAGGAESLLGAGVRPIGEDLRAAGVGMRNGNRTTDDLFGQANDPQVPLRRARTTVSSTNRTVE</sequence>
<evidence type="ECO:0000313" key="2">
    <source>
        <dbReference type="EMBL" id="OAX36852.1"/>
    </source>
</evidence>
<gene>
    <name evidence="2" type="ORF">K503DRAFT_801705</name>
</gene>
<dbReference type="STRING" id="1314800.A0A1B7MW63"/>
<name>A0A1B7MW63_9AGAM</name>
<dbReference type="OrthoDB" id="3358078at2759"/>
<dbReference type="Proteomes" id="UP000092154">
    <property type="component" value="Unassembled WGS sequence"/>
</dbReference>
<dbReference type="AlphaFoldDB" id="A0A1B7MW63"/>
<proteinExistence type="predicted"/>
<protein>
    <submittedName>
        <fullName evidence="2">Uncharacterized protein</fullName>
    </submittedName>
</protein>
<feature type="compositionally biased region" description="Low complexity" evidence="1">
    <location>
        <begin position="71"/>
        <end position="88"/>
    </location>
</feature>
<evidence type="ECO:0000313" key="3">
    <source>
        <dbReference type="Proteomes" id="UP000092154"/>
    </source>
</evidence>
<feature type="compositionally biased region" description="Low complexity" evidence="1">
    <location>
        <begin position="17"/>
        <end position="35"/>
    </location>
</feature>
<accession>A0A1B7MW63</accession>
<organism evidence="2 3">
    <name type="scientific">Rhizopogon vinicolor AM-OR11-026</name>
    <dbReference type="NCBI Taxonomy" id="1314800"/>
    <lineage>
        <taxon>Eukaryota</taxon>
        <taxon>Fungi</taxon>
        <taxon>Dikarya</taxon>
        <taxon>Basidiomycota</taxon>
        <taxon>Agaricomycotina</taxon>
        <taxon>Agaricomycetes</taxon>
        <taxon>Agaricomycetidae</taxon>
        <taxon>Boletales</taxon>
        <taxon>Suillineae</taxon>
        <taxon>Rhizopogonaceae</taxon>
        <taxon>Rhizopogon</taxon>
    </lineage>
</organism>
<reference evidence="2 3" key="1">
    <citation type="submission" date="2016-06" db="EMBL/GenBank/DDBJ databases">
        <title>Comparative genomics of the ectomycorrhizal sister species Rhizopogon vinicolor and Rhizopogon vesiculosus (Basidiomycota: Boletales) reveals a divergence of the mating type B locus.</title>
        <authorList>
            <consortium name="DOE Joint Genome Institute"/>
            <person name="Mujic A.B."/>
            <person name="Kuo A."/>
            <person name="Tritt A."/>
            <person name="Lipzen A."/>
            <person name="Chen C."/>
            <person name="Johnson J."/>
            <person name="Sharma A."/>
            <person name="Barry K."/>
            <person name="Grigoriev I.V."/>
            <person name="Spatafora J.W."/>
        </authorList>
    </citation>
    <scope>NUCLEOTIDE SEQUENCE [LARGE SCALE GENOMIC DNA]</scope>
    <source>
        <strain evidence="2 3">AM-OR11-026</strain>
    </source>
</reference>